<dbReference type="Gene3D" id="3.40.50.620">
    <property type="entry name" value="HUPs"/>
    <property type="match status" value="2"/>
</dbReference>
<evidence type="ECO:0000256" key="1">
    <source>
        <dbReference type="ARBA" id="ARBA00005594"/>
    </source>
</evidence>
<evidence type="ECO:0000256" key="14">
    <source>
        <dbReference type="ARBA" id="ARBA00049595"/>
    </source>
</evidence>
<dbReference type="SUPFAM" id="SSF47323">
    <property type="entry name" value="Anticodon-binding domain of a subclass of class I aminoacyl-tRNA synthetases"/>
    <property type="match status" value="1"/>
</dbReference>
<keyword evidence="5 15" id="KW-0547">Nucleotide-binding</keyword>
<accession>A0A1I7XC66</accession>
<name>A0A1I7XC66_HETBA</name>
<comment type="similarity">
    <text evidence="1 15">Belongs to the class-I aminoacyl-tRNA synthetase family.</text>
</comment>
<keyword evidence="3 15" id="KW-0436">Ligase</keyword>
<dbReference type="PROSITE" id="PS00178">
    <property type="entry name" value="AA_TRNA_LIGASE_I"/>
    <property type="match status" value="1"/>
</dbReference>
<keyword evidence="7 15" id="KW-0648">Protein biosynthesis</keyword>
<feature type="region of interest" description="Disordered" evidence="16">
    <location>
        <begin position="449"/>
        <end position="470"/>
    </location>
</feature>
<evidence type="ECO:0000256" key="15">
    <source>
        <dbReference type="RuleBase" id="RU363038"/>
    </source>
</evidence>
<keyword evidence="8 17" id="KW-1133">Transmembrane helix</keyword>
<comment type="function">
    <text evidence="14">Catalyzes the attachment of arginine to tRNA(Arg) in a two-step reaction: arginine is first activated by ATP to form Arg-AMP and then transferred to the acceptor end of tRNA(Arg).</text>
</comment>
<evidence type="ECO:0000256" key="10">
    <source>
        <dbReference type="ARBA" id="ARBA00023146"/>
    </source>
</evidence>
<protein>
    <recommendedName>
        <fullName evidence="12">Probable arginine--tRNA ligase, mitochondrial</fullName>
        <ecNumber evidence="2">6.1.1.19</ecNumber>
    </recommendedName>
    <alternativeName>
        <fullName evidence="11">Arginyl-tRNA synthetase</fullName>
    </alternativeName>
</protein>
<feature type="transmembrane region" description="Helical" evidence="17">
    <location>
        <begin position="607"/>
        <end position="634"/>
    </location>
</feature>
<dbReference type="Gene3D" id="1.10.730.10">
    <property type="entry name" value="Isoleucyl-tRNA Synthetase, Domain 1"/>
    <property type="match status" value="1"/>
</dbReference>
<dbReference type="Pfam" id="PF00664">
    <property type="entry name" value="ABC_membrane"/>
    <property type="match status" value="1"/>
</dbReference>
<dbReference type="GO" id="GO:0005524">
    <property type="term" value="F:ATP binding"/>
    <property type="evidence" value="ECO:0007669"/>
    <property type="project" value="UniProtKB-KW"/>
</dbReference>
<evidence type="ECO:0000313" key="20">
    <source>
        <dbReference type="WBParaSite" id="Hba_14953"/>
    </source>
</evidence>
<dbReference type="GO" id="GO:0032543">
    <property type="term" value="P:mitochondrial translation"/>
    <property type="evidence" value="ECO:0007669"/>
    <property type="project" value="TreeGrafter"/>
</dbReference>
<dbReference type="Pfam" id="PF08698">
    <property type="entry name" value="Fcf2"/>
    <property type="match status" value="1"/>
</dbReference>
<keyword evidence="4 17" id="KW-0812">Transmembrane</keyword>
<evidence type="ECO:0000256" key="9">
    <source>
        <dbReference type="ARBA" id="ARBA00023136"/>
    </source>
</evidence>
<evidence type="ECO:0000256" key="17">
    <source>
        <dbReference type="SAM" id="Phobius"/>
    </source>
</evidence>
<dbReference type="SUPFAM" id="SSF52374">
    <property type="entry name" value="Nucleotidylyl transferase"/>
    <property type="match status" value="1"/>
</dbReference>
<feature type="transmembrane region" description="Helical" evidence="17">
    <location>
        <begin position="654"/>
        <end position="674"/>
    </location>
</feature>
<keyword evidence="9 17" id="KW-0472">Membrane</keyword>
<evidence type="ECO:0000256" key="3">
    <source>
        <dbReference type="ARBA" id="ARBA00022598"/>
    </source>
</evidence>
<dbReference type="InterPro" id="IPR014729">
    <property type="entry name" value="Rossmann-like_a/b/a_fold"/>
</dbReference>
<dbReference type="Gene3D" id="1.20.1560.10">
    <property type="entry name" value="ABC transporter type 1, transmembrane domain"/>
    <property type="match status" value="1"/>
</dbReference>
<dbReference type="GO" id="GO:0004814">
    <property type="term" value="F:arginine-tRNA ligase activity"/>
    <property type="evidence" value="ECO:0007669"/>
    <property type="project" value="UniProtKB-EC"/>
</dbReference>
<evidence type="ECO:0000256" key="16">
    <source>
        <dbReference type="SAM" id="MobiDB-lite"/>
    </source>
</evidence>
<dbReference type="SUPFAM" id="SSF90123">
    <property type="entry name" value="ABC transporter transmembrane region"/>
    <property type="match status" value="1"/>
</dbReference>
<dbReference type="InterPro" id="IPR001412">
    <property type="entry name" value="aa-tRNA-synth_I_CS"/>
</dbReference>
<dbReference type="InterPro" id="IPR036640">
    <property type="entry name" value="ABC1_TM_sf"/>
</dbReference>
<dbReference type="PRINTS" id="PR01038">
    <property type="entry name" value="TRNASYNTHARG"/>
</dbReference>
<evidence type="ECO:0000256" key="8">
    <source>
        <dbReference type="ARBA" id="ARBA00022989"/>
    </source>
</evidence>
<dbReference type="InterPro" id="IPR011527">
    <property type="entry name" value="ABC1_TM_dom"/>
</dbReference>
<comment type="catalytic activity">
    <reaction evidence="13">
        <text>tRNA(Arg) + L-arginine + ATP = L-arginyl-tRNA(Arg) + AMP + diphosphate</text>
        <dbReference type="Rhea" id="RHEA:20301"/>
        <dbReference type="Rhea" id="RHEA-COMP:9658"/>
        <dbReference type="Rhea" id="RHEA-COMP:9673"/>
        <dbReference type="ChEBI" id="CHEBI:30616"/>
        <dbReference type="ChEBI" id="CHEBI:32682"/>
        <dbReference type="ChEBI" id="CHEBI:33019"/>
        <dbReference type="ChEBI" id="CHEBI:78442"/>
        <dbReference type="ChEBI" id="CHEBI:78513"/>
        <dbReference type="ChEBI" id="CHEBI:456215"/>
        <dbReference type="EC" id="6.1.1.19"/>
    </reaction>
</comment>
<evidence type="ECO:0000256" key="4">
    <source>
        <dbReference type="ARBA" id="ARBA00022692"/>
    </source>
</evidence>
<evidence type="ECO:0000256" key="2">
    <source>
        <dbReference type="ARBA" id="ARBA00012837"/>
    </source>
</evidence>
<sequence>MNVAHLHRLRKSGGLRLLFSDHINERKPKKIVVDYSSPNIAKQFHIGNLRSTLIGRYVEKVRPSDVFWHSCSDVDKIRTLTDCYVVANKKAKADDNFREEVRKTLENMEKEIVSGNTSSQAMQLWKDIRDISQRHLKQFYDLFNIEFDRWMFESSHVQYANELVDKLIRDGVARQTASGLWVIDLNGGEMEEYTIIRKSDTTTLYLSRELASIMARENLFNADRYLYVVDRAQRKHFEALKTILKRIGKEDLATKVEHVPYGRVKGLSTRSGRTEAVGDIINRGSELALEFMRDSKTFKVDMNDENEISKTLSISTVIFNDLKRAKSSEYEFSFKNAFAINQNNALFLQMKHSRLCSIESRNAELMPLLDSCQTFSEESPEVIQLMQKLMAVNQIIMESVEKLEPCRLTVYLVELAQSVGTVASLLKIKDQPREMLKIKPRPVFDIRDKSPILDSSDSDDDSSNKEVIPVPTNFRVRKDVDQKELEKTKGKDWFDMPATELTEEAKRDLELLQMRSALDPLTRYRRNDRTVLPKYFQIGRVVDAPEDYYSSRMTKKERKKTMVDELLHDMDFQKKSKERGDMPAEETLEVTPVSFRKLFRFASLGDILCILLGTMFAVFGGAIQPMVLILGGLITSVYLQPIEKIGNDKFWFDVMHLIKWLGITGFMSFFTTYLQSYLLHRGCMNIVHTLREEFMRAILRQDSTWFDLTHSGAVTTQLNEYVNYLL</sequence>
<organism evidence="19 20">
    <name type="scientific">Heterorhabditis bacteriophora</name>
    <name type="common">Entomopathogenic nematode worm</name>
    <dbReference type="NCBI Taxonomy" id="37862"/>
    <lineage>
        <taxon>Eukaryota</taxon>
        <taxon>Metazoa</taxon>
        <taxon>Ecdysozoa</taxon>
        <taxon>Nematoda</taxon>
        <taxon>Chromadorea</taxon>
        <taxon>Rhabditida</taxon>
        <taxon>Rhabditina</taxon>
        <taxon>Rhabditomorpha</taxon>
        <taxon>Strongyloidea</taxon>
        <taxon>Heterorhabditidae</taxon>
        <taxon>Heterorhabditis</taxon>
    </lineage>
</organism>
<dbReference type="WBParaSite" id="Hba_14953">
    <property type="protein sequence ID" value="Hba_14953"/>
    <property type="gene ID" value="Hba_14953"/>
</dbReference>
<dbReference type="GO" id="GO:0006420">
    <property type="term" value="P:arginyl-tRNA aminoacylation"/>
    <property type="evidence" value="ECO:0007669"/>
    <property type="project" value="InterPro"/>
</dbReference>
<dbReference type="InterPro" id="IPR008909">
    <property type="entry name" value="DALR_anticod-bd"/>
</dbReference>
<evidence type="ECO:0000256" key="13">
    <source>
        <dbReference type="ARBA" id="ARBA00049339"/>
    </source>
</evidence>
<dbReference type="SMART" id="SM00836">
    <property type="entry name" value="DALR_1"/>
    <property type="match status" value="1"/>
</dbReference>
<dbReference type="GO" id="GO:0016020">
    <property type="term" value="C:membrane"/>
    <property type="evidence" value="ECO:0007669"/>
    <property type="project" value="InterPro"/>
</dbReference>
<evidence type="ECO:0000256" key="7">
    <source>
        <dbReference type="ARBA" id="ARBA00022917"/>
    </source>
</evidence>
<dbReference type="PROSITE" id="PS50929">
    <property type="entry name" value="ABC_TM1F"/>
    <property type="match status" value="1"/>
</dbReference>
<dbReference type="GO" id="GO:0005739">
    <property type="term" value="C:mitochondrion"/>
    <property type="evidence" value="ECO:0007669"/>
    <property type="project" value="TreeGrafter"/>
</dbReference>
<dbReference type="InterPro" id="IPR009080">
    <property type="entry name" value="tRNAsynth_Ia_anticodon-bd"/>
</dbReference>
<dbReference type="PANTHER" id="PTHR11956">
    <property type="entry name" value="ARGINYL-TRNA SYNTHETASE"/>
    <property type="match status" value="1"/>
</dbReference>
<proteinExistence type="inferred from homology"/>
<dbReference type="EC" id="6.1.1.19" evidence="2"/>
<evidence type="ECO:0000259" key="18">
    <source>
        <dbReference type="PROSITE" id="PS50929"/>
    </source>
</evidence>
<dbReference type="AlphaFoldDB" id="A0A1I7XC66"/>
<dbReference type="InterPro" id="IPR001278">
    <property type="entry name" value="Arg-tRNA-ligase"/>
</dbReference>
<evidence type="ECO:0000256" key="12">
    <source>
        <dbReference type="ARBA" id="ARBA00039495"/>
    </source>
</evidence>
<reference evidence="20" key="1">
    <citation type="submission" date="2016-11" db="UniProtKB">
        <authorList>
            <consortium name="WormBaseParasite"/>
        </authorList>
    </citation>
    <scope>IDENTIFICATION</scope>
</reference>
<evidence type="ECO:0000256" key="5">
    <source>
        <dbReference type="ARBA" id="ARBA00022741"/>
    </source>
</evidence>
<evidence type="ECO:0000256" key="6">
    <source>
        <dbReference type="ARBA" id="ARBA00022840"/>
    </source>
</evidence>
<dbReference type="Pfam" id="PF00750">
    <property type="entry name" value="tRNA-synt_1d"/>
    <property type="match status" value="2"/>
</dbReference>
<keyword evidence="19" id="KW-1185">Reference proteome</keyword>
<dbReference type="GO" id="GO:0140359">
    <property type="term" value="F:ABC-type transporter activity"/>
    <property type="evidence" value="ECO:0007669"/>
    <property type="project" value="InterPro"/>
</dbReference>
<dbReference type="Pfam" id="PF05746">
    <property type="entry name" value="DALR_1"/>
    <property type="match status" value="1"/>
</dbReference>
<evidence type="ECO:0000313" key="19">
    <source>
        <dbReference type="Proteomes" id="UP000095283"/>
    </source>
</evidence>
<evidence type="ECO:0000256" key="11">
    <source>
        <dbReference type="ARBA" id="ARBA00033033"/>
    </source>
</evidence>
<keyword evidence="10 15" id="KW-0030">Aminoacyl-tRNA synthetase</keyword>
<dbReference type="PANTHER" id="PTHR11956:SF11">
    <property type="entry name" value="ARGININE--TRNA LIGASE, MITOCHONDRIAL-RELATED"/>
    <property type="match status" value="1"/>
</dbReference>
<feature type="domain" description="ABC transmembrane type-1" evidence="18">
    <location>
        <begin position="611"/>
        <end position="726"/>
    </location>
</feature>
<dbReference type="InterPro" id="IPR014810">
    <property type="entry name" value="Fcf2_C"/>
</dbReference>
<dbReference type="Proteomes" id="UP000095283">
    <property type="component" value="Unplaced"/>
</dbReference>
<dbReference type="InterPro" id="IPR035684">
    <property type="entry name" value="ArgRS_core"/>
</dbReference>
<keyword evidence="6 15" id="KW-0067">ATP-binding</keyword>